<evidence type="ECO:0000256" key="11">
    <source>
        <dbReference type="ARBA" id="ARBA00022984"/>
    </source>
</evidence>
<dbReference type="Gene3D" id="3.90.78.10">
    <property type="entry name" value="UDP-N-acetylenolpyruvoylglucosamine reductase, C-terminal domain"/>
    <property type="match status" value="1"/>
</dbReference>
<name>A0A1G2LB70_9BACT</name>
<evidence type="ECO:0000256" key="3">
    <source>
        <dbReference type="ARBA" id="ARBA00004496"/>
    </source>
</evidence>
<dbReference type="EC" id="1.3.1.98" evidence="16"/>
<dbReference type="UniPathway" id="UPA00219"/>
<dbReference type="InterPro" id="IPR011601">
    <property type="entry name" value="MurB_C"/>
</dbReference>
<keyword evidence="6 16" id="KW-0132">Cell division</keyword>
<proteinExistence type="inferred from homology"/>
<evidence type="ECO:0000256" key="2">
    <source>
        <dbReference type="ARBA" id="ARBA00003921"/>
    </source>
</evidence>
<dbReference type="GO" id="GO:0071555">
    <property type="term" value="P:cell wall organization"/>
    <property type="evidence" value="ECO:0007669"/>
    <property type="project" value="UniProtKB-KW"/>
</dbReference>
<comment type="catalytic activity">
    <reaction evidence="15 16">
        <text>UDP-N-acetyl-alpha-D-muramate + NADP(+) = UDP-N-acetyl-3-O-(1-carboxyvinyl)-alpha-D-glucosamine + NADPH + H(+)</text>
        <dbReference type="Rhea" id="RHEA:12248"/>
        <dbReference type="ChEBI" id="CHEBI:15378"/>
        <dbReference type="ChEBI" id="CHEBI:57783"/>
        <dbReference type="ChEBI" id="CHEBI:58349"/>
        <dbReference type="ChEBI" id="CHEBI:68483"/>
        <dbReference type="ChEBI" id="CHEBI:70757"/>
        <dbReference type="EC" id="1.3.1.98"/>
    </reaction>
</comment>
<keyword evidence="5 16" id="KW-0963">Cytoplasm</keyword>
<evidence type="ECO:0000259" key="17">
    <source>
        <dbReference type="PROSITE" id="PS51387"/>
    </source>
</evidence>
<dbReference type="InterPro" id="IPR036635">
    <property type="entry name" value="MurB_C_sf"/>
</dbReference>
<dbReference type="InterPro" id="IPR016169">
    <property type="entry name" value="FAD-bd_PCMH_sub2"/>
</dbReference>
<evidence type="ECO:0000256" key="1">
    <source>
        <dbReference type="ARBA" id="ARBA00001974"/>
    </source>
</evidence>
<evidence type="ECO:0000256" key="4">
    <source>
        <dbReference type="ARBA" id="ARBA00004752"/>
    </source>
</evidence>
<evidence type="ECO:0000256" key="10">
    <source>
        <dbReference type="ARBA" id="ARBA00022960"/>
    </source>
</evidence>
<dbReference type="InterPro" id="IPR036318">
    <property type="entry name" value="FAD-bd_PCMH-like_sf"/>
</dbReference>
<evidence type="ECO:0000256" key="12">
    <source>
        <dbReference type="ARBA" id="ARBA00023002"/>
    </source>
</evidence>
<evidence type="ECO:0000256" key="6">
    <source>
        <dbReference type="ARBA" id="ARBA00022618"/>
    </source>
</evidence>
<protein>
    <recommendedName>
        <fullName evidence="16">UDP-N-acetylenolpyruvoylglucosamine reductase</fullName>
        <ecNumber evidence="16">1.3.1.98</ecNumber>
    </recommendedName>
    <alternativeName>
        <fullName evidence="16">UDP-N-acetylmuramate dehydrogenase</fullName>
    </alternativeName>
</protein>
<comment type="caution">
    <text evidence="18">The sequence shown here is derived from an EMBL/GenBank/DDBJ whole genome shotgun (WGS) entry which is preliminary data.</text>
</comment>
<keyword evidence="8 16" id="KW-0274">FAD</keyword>
<feature type="domain" description="FAD-binding PCMH-type" evidence="17">
    <location>
        <begin position="21"/>
        <end position="187"/>
    </location>
</feature>
<evidence type="ECO:0000313" key="19">
    <source>
        <dbReference type="Proteomes" id="UP000178977"/>
    </source>
</evidence>
<dbReference type="EMBL" id="MHQT01000034">
    <property type="protein sequence ID" value="OHA08895.1"/>
    <property type="molecule type" value="Genomic_DNA"/>
</dbReference>
<dbReference type="GO" id="GO:0008360">
    <property type="term" value="P:regulation of cell shape"/>
    <property type="evidence" value="ECO:0007669"/>
    <property type="project" value="UniProtKB-KW"/>
</dbReference>
<comment type="similarity">
    <text evidence="16">Belongs to the MurB family.</text>
</comment>
<evidence type="ECO:0000313" key="18">
    <source>
        <dbReference type="EMBL" id="OHA08895.1"/>
    </source>
</evidence>
<keyword evidence="11 16" id="KW-0573">Peptidoglycan synthesis</keyword>
<dbReference type="AlphaFoldDB" id="A0A1G2LB70"/>
<dbReference type="Gene3D" id="3.30.465.10">
    <property type="match status" value="1"/>
</dbReference>
<dbReference type="InterPro" id="IPR016167">
    <property type="entry name" value="FAD-bd_PCMH_sub1"/>
</dbReference>
<dbReference type="Pfam" id="PF01565">
    <property type="entry name" value="FAD_binding_4"/>
    <property type="match status" value="1"/>
</dbReference>
<evidence type="ECO:0000256" key="9">
    <source>
        <dbReference type="ARBA" id="ARBA00022857"/>
    </source>
</evidence>
<comment type="subcellular location">
    <subcellularLocation>
        <location evidence="3 16">Cytoplasm</location>
    </subcellularLocation>
</comment>
<dbReference type="Pfam" id="PF02873">
    <property type="entry name" value="MurB_C"/>
    <property type="match status" value="1"/>
</dbReference>
<evidence type="ECO:0000256" key="5">
    <source>
        <dbReference type="ARBA" id="ARBA00022490"/>
    </source>
</evidence>
<accession>A0A1G2LB70</accession>
<evidence type="ECO:0000256" key="14">
    <source>
        <dbReference type="ARBA" id="ARBA00023316"/>
    </source>
</evidence>
<feature type="active site" evidence="16">
    <location>
        <position position="311"/>
    </location>
</feature>
<dbReference type="Gene3D" id="3.30.43.10">
    <property type="entry name" value="Uridine Diphospho-n-acetylenolpyruvylglucosamine Reductase, domain 2"/>
    <property type="match status" value="1"/>
</dbReference>
<gene>
    <name evidence="16" type="primary">murB</name>
    <name evidence="18" type="ORF">A3A44_02270</name>
</gene>
<comment type="pathway">
    <text evidence="4 16">Cell wall biogenesis; peptidoglycan biosynthesis.</text>
</comment>
<dbReference type="GO" id="GO:0051301">
    <property type="term" value="P:cell division"/>
    <property type="evidence" value="ECO:0007669"/>
    <property type="project" value="UniProtKB-KW"/>
</dbReference>
<sequence length="317" mass="33941">MDFMMLAPLENESLAHHTVFKIGGPARFFISVSTRDGLVGALRFARRERLPWVILGAGSNVLVSDRGFPGLVIHPEGGAITYEGNAVHADAGVQMARLVADTLEHGLRGFEWAIGIPGSVGGSVRGNAGCFGGEMKDAVAAVGVYNASTDMMETWRGIDARFGYRTSVFKERPKLAVLDATMTLEAGDAAAGHELVKGFVARRSWGQDIGVPSAGCAFKNIPWDRRGIDRVAFCRQFPDVPASGTVDGIPVGYLIDQVGLRGYQVGGAKISDRHGNFIVNTGGATAEDVVMLIGIAKERVHRIHGVMLEEEIQYVGF</sequence>
<feature type="active site" description="Proton donor" evidence="16">
    <location>
        <position position="216"/>
    </location>
</feature>
<organism evidence="18 19">
    <name type="scientific">Candidatus Sungbacteria bacterium RIFCSPLOWO2_01_FULL_60_25</name>
    <dbReference type="NCBI Taxonomy" id="1802281"/>
    <lineage>
        <taxon>Bacteria</taxon>
        <taxon>Candidatus Sungiibacteriota</taxon>
    </lineage>
</organism>
<feature type="active site" evidence="16">
    <location>
        <position position="165"/>
    </location>
</feature>
<comment type="cofactor">
    <cofactor evidence="1 16">
        <name>FAD</name>
        <dbReference type="ChEBI" id="CHEBI:57692"/>
    </cofactor>
</comment>
<dbReference type="GO" id="GO:0071949">
    <property type="term" value="F:FAD binding"/>
    <property type="evidence" value="ECO:0007669"/>
    <property type="project" value="InterPro"/>
</dbReference>
<dbReference type="SUPFAM" id="SSF56176">
    <property type="entry name" value="FAD-binding/transporter-associated domain-like"/>
    <property type="match status" value="1"/>
</dbReference>
<dbReference type="STRING" id="1802281.A3A44_02270"/>
<keyword evidence="13 16" id="KW-0131">Cell cycle</keyword>
<reference evidence="18 19" key="1">
    <citation type="journal article" date="2016" name="Nat. Commun.">
        <title>Thousands of microbial genomes shed light on interconnected biogeochemical processes in an aquifer system.</title>
        <authorList>
            <person name="Anantharaman K."/>
            <person name="Brown C.T."/>
            <person name="Hug L.A."/>
            <person name="Sharon I."/>
            <person name="Castelle C.J."/>
            <person name="Probst A.J."/>
            <person name="Thomas B.C."/>
            <person name="Singh A."/>
            <person name="Wilkins M.J."/>
            <person name="Karaoz U."/>
            <person name="Brodie E.L."/>
            <person name="Williams K.H."/>
            <person name="Hubbard S.S."/>
            <person name="Banfield J.F."/>
        </authorList>
    </citation>
    <scope>NUCLEOTIDE SEQUENCE [LARGE SCALE GENOMIC DNA]</scope>
</reference>
<dbReference type="GO" id="GO:0005829">
    <property type="term" value="C:cytosol"/>
    <property type="evidence" value="ECO:0007669"/>
    <property type="project" value="TreeGrafter"/>
</dbReference>
<evidence type="ECO:0000256" key="8">
    <source>
        <dbReference type="ARBA" id="ARBA00022827"/>
    </source>
</evidence>
<comment type="function">
    <text evidence="2 16">Cell wall formation.</text>
</comment>
<dbReference type="PANTHER" id="PTHR21071:SF4">
    <property type="entry name" value="UDP-N-ACETYLENOLPYRUVOYLGLUCOSAMINE REDUCTASE"/>
    <property type="match status" value="1"/>
</dbReference>
<keyword evidence="12 16" id="KW-0560">Oxidoreductase</keyword>
<evidence type="ECO:0000256" key="16">
    <source>
        <dbReference type="HAMAP-Rule" id="MF_00037"/>
    </source>
</evidence>
<dbReference type="SUPFAM" id="SSF56194">
    <property type="entry name" value="Uridine diphospho-N-Acetylenolpyruvylglucosamine reductase, MurB, C-terminal domain"/>
    <property type="match status" value="1"/>
</dbReference>
<keyword evidence="14 16" id="KW-0961">Cell wall biogenesis/degradation</keyword>
<dbReference type="PANTHER" id="PTHR21071">
    <property type="entry name" value="UDP-N-ACETYLENOLPYRUVOYLGLUCOSAMINE REDUCTASE"/>
    <property type="match status" value="1"/>
</dbReference>
<dbReference type="GO" id="GO:0008762">
    <property type="term" value="F:UDP-N-acetylmuramate dehydrogenase activity"/>
    <property type="evidence" value="ECO:0007669"/>
    <property type="project" value="UniProtKB-UniRule"/>
</dbReference>
<dbReference type="HAMAP" id="MF_00037">
    <property type="entry name" value="MurB"/>
    <property type="match status" value="1"/>
</dbReference>
<dbReference type="NCBIfam" id="TIGR00179">
    <property type="entry name" value="murB"/>
    <property type="match status" value="1"/>
</dbReference>
<dbReference type="PROSITE" id="PS51387">
    <property type="entry name" value="FAD_PCMH"/>
    <property type="match status" value="1"/>
</dbReference>
<keyword evidence="10 16" id="KW-0133">Cell shape</keyword>
<evidence type="ECO:0000256" key="15">
    <source>
        <dbReference type="ARBA" id="ARBA00048914"/>
    </source>
</evidence>
<evidence type="ECO:0000256" key="7">
    <source>
        <dbReference type="ARBA" id="ARBA00022630"/>
    </source>
</evidence>
<keyword evidence="9 16" id="KW-0521">NADP</keyword>
<dbReference type="GO" id="GO:0009252">
    <property type="term" value="P:peptidoglycan biosynthetic process"/>
    <property type="evidence" value="ECO:0007669"/>
    <property type="project" value="UniProtKB-UniRule"/>
</dbReference>
<evidence type="ECO:0000256" key="13">
    <source>
        <dbReference type="ARBA" id="ARBA00023306"/>
    </source>
</evidence>
<dbReference type="InterPro" id="IPR006094">
    <property type="entry name" value="Oxid_FAD_bind_N"/>
</dbReference>
<dbReference type="Proteomes" id="UP000178977">
    <property type="component" value="Unassembled WGS sequence"/>
</dbReference>
<dbReference type="NCBIfam" id="NF010480">
    <property type="entry name" value="PRK13905.1"/>
    <property type="match status" value="1"/>
</dbReference>
<keyword evidence="7 16" id="KW-0285">Flavoprotein</keyword>
<dbReference type="InterPro" id="IPR016166">
    <property type="entry name" value="FAD-bd_PCMH"/>
</dbReference>
<dbReference type="InterPro" id="IPR003170">
    <property type="entry name" value="MurB"/>
</dbReference>